<name>A0A2H0W101_9BACT</name>
<evidence type="ECO:0000313" key="4">
    <source>
        <dbReference type="Proteomes" id="UP000230935"/>
    </source>
</evidence>
<evidence type="ECO:0000313" key="3">
    <source>
        <dbReference type="EMBL" id="PIS04977.1"/>
    </source>
</evidence>
<evidence type="ECO:0000256" key="1">
    <source>
        <dbReference type="SAM" id="MobiDB-lite"/>
    </source>
</evidence>
<feature type="signal peptide" evidence="2">
    <location>
        <begin position="1"/>
        <end position="21"/>
    </location>
</feature>
<reference evidence="4" key="1">
    <citation type="submission" date="2017-09" db="EMBL/GenBank/DDBJ databases">
        <title>Depth-based differentiation of microbial function through sediment-hosted aquifers and enrichment of novel symbionts in the deep terrestrial subsurface.</title>
        <authorList>
            <person name="Probst A.J."/>
            <person name="Ladd B."/>
            <person name="Jarett J.K."/>
            <person name="Geller-Mcgrath D.E."/>
            <person name="Sieber C.M.K."/>
            <person name="Emerson J.B."/>
            <person name="Anantharaman K."/>
            <person name="Thomas B.C."/>
            <person name="Malmstrom R."/>
            <person name="Stieglmeier M."/>
            <person name="Klingl A."/>
            <person name="Woyke T."/>
            <person name="Ryan C.M."/>
            <person name="Banfield J.F."/>
        </authorList>
    </citation>
    <scope>NUCLEOTIDE SEQUENCE [LARGE SCALE GENOMIC DNA]</scope>
</reference>
<feature type="region of interest" description="Disordered" evidence="1">
    <location>
        <begin position="36"/>
        <end position="126"/>
    </location>
</feature>
<accession>A0A2H0W101</accession>
<sequence>MKKAVFTLMLLLIALPNLTYAAYYIKYEGVDGEAIDSSAPGVEPDEIDARTTDDGDSAKGNVETEFKVEKGESAAPGVEPDEIDSKFNSDNAEETNGDEDQPIITGQIPNTEQGGIEPDEIDDKFSDDSRESTFAILLSGAGEDKPSQAGKKQIEDILLQGAHADDVPMEEISLNFEKIESKVKQEVKLFGFIPIQATATVEIDKQERVKVKFPWWAFFASGKNKEGLGGRVFQTLTNVLETKHEAIKVITNNIK</sequence>
<feature type="compositionally biased region" description="Acidic residues" evidence="1">
    <location>
        <begin position="91"/>
        <end position="101"/>
    </location>
</feature>
<feature type="compositionally biased region" description="Basic and acidic residues" evidence="1">
    <location>
        <begin position="47"/>
        <end position="72"/>
    </location>
</feature>
<dbReference type="Proteomes" id="UP000230935">
    <property type="component" value="Unassembled WGS sequence"/>
</dbReference>
<protein>
    <submittedName>
        <fullName evidence="3">Uncharacterized protein</fullName>
    </submittedName>
</protein>
<organism evidence="3 4">
    <name type="scientific">Candidatus Buchananbacteria bacterium CG10_big_fil_rev_8_21_14_0_10_42_9</name>
    <dbReference type="NCBI Taxonomy" id="1974526"/>
    <lineage>
        <taxon>Bacteria</taxon>
        <taxon>Candidatus Buchananiibacteriota</taxon>
    </lineage>
</organism>
<dbReference type="EMBL" id="PEZZ01000028">
    <property type="protein sequence ID" value="PIS04977.1"/>
    <property type="molecule type" value="Genomic_DNA"/>
</dbReference>
<comment type="caution">
    <text evidence="3">The sequence shown here is derived from an EMBL/GenBank/DDBJ whole genome shotgun (WGS) entry which is preliminary data.</text>
</comment>
<gene>
    <name evidence="3" type="ORF">COT81_03575</name>
</gene>
<keyword evidence="2" id="KW-0732">Signal</keyword>
<proteinExistence type="predicted"/>
<dbReference type="AlphaFoldDB" id="A0A2H0W101"/>
<feature type="chain" id="PRO_5013923985" evidence="2">
    <location>
        <begin position="22"/>
        <end position="255"/>
    </location>
</feature>
<evidence type="ECO:0000256" key="2">
    <source>
        <dbReference type="SAM" id="SignalP"/>
    </source>
</evidence>